<evidence type="ECO:0000256" key="8">
    <source>
        <dbReference type="RuleBase" id="RU003330"/>
    </source>
</evidence>
<keyword evidence="7" id="KW-0067">ATP-binding</keyword>
<dbReference type="SUPFAM" id="SSF52540">
    <property type="entry name" value="P-loop containing nucleoside triphosphate hydrolases"/>
    <property type="match status" value="1"/>
</dbReference>
<evidence type="ECO:0000256" key="2">
    <source>
        <dbReference type="ARBA" id="ARBA00012955"/>
    </source>
</evidence>
<dbReference type="PRINTS" id="PR00094">
    <property type="entry name" value="ADENYLTKNASE"/>
</dbReference>
<dbReference type="HAMAP" id="MF_00235">
    <property type="entry name" value="Adenylate_kinase_Adk"/>
    <property type="match status" value="1"/>
</dbReference>
<evidence type="ECO:0000256" key="7">
    <source>
        <dbReference type="ARBA" id="ARBA00022840"/>
    </source>
</evidence>
<evidence type="ECO:0000256" key="6">
    <source>
        <dbReference type="ARBA" id="ARBA00022777"/>
    </source>
</evidence>
<keyword evidence="10" id="KW-1185">Reference proteome</keyword>
<comment type="subcellular location">
    <subcellularLocation>
        <location evidence="1">Cytoplasm</location>
    </subcellularLocation>
</comment>
<evidence type="ECO:0000313" key="10">
    <source>
        <dbReference type="Proteomes" id="UP000051574"/>
    </source>
</evidence>
<dbReference type="FunFam" id="3.40.50.300:FF:000315">
    <property type="entry name" value="Adenylate kinase 1"/>
    <property type="match status" value="1"/>
</dbReference>
<dbReference type="InterPro" id="IPR000850">
    <property type="entry name" value="Adenylat/UMP-CMP_kin"/>
</dbReference>
<dbReference type="InterPro" id="IPR027417">
    <property type="entry name" value="P-loop_NTPase"/>
</dbReference>
<accession>A0A0T6B682</accession>
<dbReference type="AlphaFoldDB" id="A0A0T6B682"/>
<dbReference type="EC" id="2.7.4.3" evidence="2"/>
<name>A0A0T6B682_9SCAR</name>
<sequence>MVPLFSNAVDISNTKINVPIVWVIGGPGSGKGTQCDKIVEKYGFTHLSSGDLLRSEVASGSPRGKELTAIMESGALVPLDIVLELILEAMLKNLSTAKGFLIDGYPREKEQGIRFEEVVAPVNIILFFDAKENTLVSRLLKRAETSGRVDDNEETIKKRLQTFITHTDQIVNHYIDKMKKIDAERDVDSIFAEVQSYLDPLVK</sequence>
<dbReference type="GO" id="GO:0005524">
    <property type="term" value="F:ATP binding"/>
    <property type="evidence" value="ECO:0007669"/>
    <property type="project" value="UniProtKB-KW"/>
</dbReference>
<dbReference type="EMBL" id="LJIG01009533">
    <property type="protein sequence ID" value="KRT82889.1"/>
    <property type="molecule type" value="Genomic_DNA"/>
</dbReference>
<dbReference type="Pfam" id="PF00406">
    <property type="entry name" value="ADK"/>
    <property type="match status" value="1"/>
</dbReference>
<evidence type="ECO:0000313" key="9">
    <source>
        <dbReference type="EMBL" id="KRT82889.1"/>
    </source>
</evidence>
<organism evidence="9 10">
    <name type="scientific">Oryctes borbonicus</name>
    <dbReference type="NCBI Taxonomy" id="1629725"/>
    <lineage>
        <taxon>Eukaryota</taxon>
        <taxon>Metazoa</taxon>
        <taxon>Ecdysozoa</taxon>
        <taxon>Arthropoda</taxon>
        <taxon>Hexapoda</taxon>
        <taxon>Insecta</taxon>
        <taxon>Pterygota</taxon>
        <taxon>Neoptera</taxon>
        <taxon>Endopterygota</taxon>
        <taxon>Coleoptera</taxon>
        <taxon>Polyphaga</taxon>
        <taxon>Scarabaeiformia</taxon>
        <taxon>Scarabaeidae</taxon>
        <taxon>Dynastinae</taxon>
        <taxon>Oryctes</taxon>
    </lineage>
</organism>
<gene>
    <name evidence="9" type="ORF">AMK59_3104</name>
</gene>
<comment type="similarity">
    <text evidence="8">Belongs to the adenylate kinase family.</text>
</comment>
<evidence type="ECO:0000256" key="3">
    <source>
        <dbReference type="ARBA" id="ARBA00022490"/>
    </source>
</evidence>
<dbReference type="Proteomes" id="UP000051574">
    <property type="component" value="Unassembled WGS sequence"/>
</dbReference>
<dbReference type="GO" id="GO:0004017">
    <property type="term" value="F:AMP kinase activity"/>
    <property type="evidence" value="ECO:0007669"/>
    <property type="project" value="UniProtKB-EC"/>
</dbReference>
<dbReference type="OrthoDB" id="442176at2759"/>
<dbReference type="Gene3D" id="3.40.50.300">
    <property type="entry name" value="P-loop containing nucleotide triphosphate hydrolases"/>
    <property type="match status" value="1"/>
</dbReference>
<reference evidence="9 10" key="1">
    <citation type="submission" date="2015-09" db="EMBL/GenBank/DDBJ databases">
        <title>Draft genome of the scarab beetle Oryctes borbonicus.</title>
        <authorList>
            <person name="Meyer J.M."/>
            <person name="Markov G.V."/>
            <person name="Baskaran P."/>
            <person name="Herrmann M."/>
            <person name="Sommer R.J."/>
            <person name="Roedelsperger C."/>
        </authorList>
    </citation>
    <scope>NUCLEOTIDE SEQUENCE [LARGE SCALE GENOMIC DNA]</scope>
    <source>
        <strain evidence="9">OB123</strain>
        <tissue evidence="9">Whole animal</tissue>
    </source>
</reference>
<dbReference type="CDD" id="cd01428">
    <property type="entry name" value="ADK"/>
    <property type="match status" value="1"/>
</dbReference>
<keyword evidence="4 8" id="KW-0808">Transferase</keyword>
<proteinExistence type="inferred from homology"/>
<dbReference type="InterPro" id="IPR033690">
    <property type="entry name" value="Adenylat_kinase_CS"/>
</dbReference>
<evidence type="ECO:0000256" key="5">
    <source>
        <dbReference type="ARBA" id="ARBA00022741"/>
    </source>
</evidence>
<dbReference type="PROSITE" id="PS00113">
    <property type="entry name" value="ADENYLATE_KINASE"/>
    <property type="match status" value="1"/>
</dbReference>
<comment type="caution">
    <text evidence="9">The sequence shown here is derived from an EMBL/GenBank/DDBJ whole genome shotgun (WGS) entry which is preliminary data.</text>
</comment>
<protein>
    <recommendedName>
        <fullName evidence="2">adenylate kinase</fullName>
        <ecNumber evidence="2">2.7.4.3</ecNumber>
    </recommendedName>
</protein>
<keyword evidence="3" id="KW-0963">Cytoplasm</keyword>
<keyword evidence="6 8" id="KW-0418">Kinase</keyword>
<keyword evidence="5" id="KW-0547">Nucleotide-binding</keyword>
<dbReference type="PANTHER" id="PTHR23359">
    <property type="entry name" value="NUCLEOTIDE KINASE"/>
    <property type="match status" value="1"/>
</dbReference>
<dbReference type="GO" id="GO:0005737">
    <property type="term" value="C:cytoplasm"/>
    <property type="evidence" value="ECO:0007669"/>
    <property type="project" value="UniProtKB-SubCell"/>
</dbReference>
<evidence type="ECO:0000256" key="1">
    <source>
        <dbReference type="ARBA" id="ARBA00004496"/>
    </source>
</evidence>
<evidence type="ECO:0000256" key="4">
    <source>
        <dbReference type="ARBA" id="ARBA00022679"/>
    </source>
</evidence>